<keyword evidence="10" id="KW-1185">Reference proteome</keyword>
<evidence type="ECO:0000313" key="9">
    <source>
        <dbReference type="EMBL" id="GAA4074461.1"/>
    </source>
</evidence>
<evidence type="ECO:0000256" key="2">
    <source>
        <dbReference type="ARBA" id="ARBA00008072"/>
    </source>
</evidence>
<proteinExistence type="inferred from homology"/>
<dbReference type="InterPro" id="IPR020843">
    <property type="entry name" value="ER"/>
</dbReference>
<comment type="caution">
    <text evidence="9">The sequence shown here is derived from an EMBL/GenBank/DDBJ whole genome shotgun (WGS) entry which is preliminary data.</text>
</comment>
<dbReference type="PANTHER" id="PTHR42940:SF7">
    <property type="entry name" value="ALCOHOL DEHYDROGENASE-LIKE N-TERMINAL DOMAIN-CONTAINING PROTEIN"/>
    <property type="match status" value="1"/>
</dbReference>
<organism evidence="9 10">
    <name type="scientific">Actinomadura miaoliensis</name>
    <dbReference type="NCBI Taxonomy" id="430685"/>
    <lineage>
        <taxon>Bacteria</taxon>
        <taxon>Bacillati</taxon>
        <taxon>Actinomycetota</taxon>
        <taxon>Actinomycetes</taxon>
        <taxon>Streptosporangiales</taxon>
        <taxon>Thermomonosporaceae</taxon>
        <taxon>Actinomadura</taxon>
    </lineage>
</organism>
<dbReference type="InterPro" id="IPR013154">
    <property type="entry name" value="ADH-like_N"/>
</dbReference>
<dbReference type="InterPro" id="IPR011032">
    <property type="entry name" value="GroES-like_sf"/>
</dbReference>
<dbReference type="Proteomes" id="UP001500683">
    <property type="component" value="Unassembled WGS sequence"/>
</dbReference>
<dbReference type="InterPro" id="IPR002328">
    <property type="entry name" value="ADH_Zn_CS"/>
</dbReference>
<dbReference type="PANTHER" id="PTHR42940">
    <property type="entry name" value="ALCOHOL DEHYDROGENASE 1-RELATED"/>
    <property type="match status" value="1"/>
</dbReference>
<dbReference type="InterPro" id="IPR036291">
    <property type="entry name" value="NAD(P)-bd_dom_sf"/>
</dbReference>
<evidence type="ECO:0000256" key="3">
    <source>
        <dbReference type="ARBA" id="ARBA00013190"/>
    </source>
</evidence>
<comment type="similarity">
    <text evidence="2 7">Belongs to the zinc-containing alcohol dehydrogenase family.</text>
</comment>
<dbReference type="SUPFAM" id="SSF51735">
    <property type="entry name" value="NAD(P)-binding Rossmann-fold domains"/>
    <property type="match status" value="1"/>
</dbReference>
<dbReference type="InterPro" id="IPR013149">
    <property type="entry name" value="ADH-like_C"/>
</dbReference>
<dbReference type="Gene3D" id="3.40.50.720">
    <property type="entry name" value="NAD(P)-binding Rossmann-like Domain"/>
    <property type="match status" value="1"/>
</dbReference>
<evidence type="ECO:0000313" key="10">
    <source>
        <dbReference type="Proteomes" id="UP001500683"/>
    </source>
</evidence>
<dbReference type="Gene3D" id="3.90.180.10">
    <property type="entry name" value="Medium-chain alcohol dehydrogenases, catalytic domain"/>
    <property type="match status" value="1"/>
</dbReference>
<keyword evidence="4 7" id="KW-0479">Metal-binding</keyword>
<name>A0ABP7VUF3_9ACTN</name>
<dbReference type="RefSeq" id="WP_344947885.1">
    <property type="nucleotide sequence ID" value="NZ_BAAAZG010000019.1"/>
</dbReference>
<dbReference type="Pfam" id="PF08240">
    <property type="entry name" value="ADH_N"/>
    <property type="match status" value="1"/>
</dbReference>
<gene>
    <name evidence="9" type="ORF">GCM10022214_34070</name>
</gene>
<evidence type="ECO:0000256" key="7">
    <source>
        <dbReference type="RuleBase" id="RU361277"/>
    </source>
</evidence>
<dbReference type="Pfam" id="PF00107">
    <property type="entry name" value="ADH_zinc_N"/>
    <property type="match status" value="1"/>
</dbReference>
<keyword evidence="5 7" id="KW-0862">Zinc</keyword>
<accession>A0ABP7VUF3</accession>
<dbReference type="EC" id="1.1.1.1" evidence="3"/>
<dbReference type="SUPFAM" id="SSF50129">
    <property type="entry name" value="GroES-like"/>
    <property type="match status" value="1"/>
</dbReference>
<feature type="domain" description="Enoyl reductase (ER)" evidence="8">
    <location>
        <begin position="10"/>
        <end position="333"/>
    </location>
</feature>
<evidence type="ECO:0000259" key="8">
    <source>
        <dbReference type="SMART" id="SM00829"/>
    </source>
</evidence>
<reference evidence="10" key="1">
    <citation type="journal article" date="2019" name="Int. J. Syst. Evol. Microbiol.">
        <title>The Global Catalogue of Microorganisms (GCM) 10K type strain sequencing project: providing services to taxonomists for standard genome sequencing and annotation.</title>
        <authorList>
            <consortium name="The Broad Institute Genomics Platform"/>
            <consortium name="The Broad Institute Genome Sequencing Center for Infectious Disease"/>
            <person name="Wu L."/>
            <person name="Ma J."/>
        </authorList>
    </citation>
    <scope>NUCLEOTIDE SEQUENCE [LARGE SCALE GENOMIC DNA]</scope>
    <source>
        <strain evidence="10">JCM 16702</strain>
    </source>
</reference>
<protein>
    <recommendedName>
        <fullName evidence="3">alcohol dehydrogenase</fullName>
        <ecNumber evidence="3">1.1.1.1</ecNumber>
    </recommendedName>
</protein>
<evidence type="ECO:0000256" key="4">
    <source>
        <dbReference type="ARBA" id="ARBA00022723"/>
    </source>
</evidence>
<evidence type="ECO:0000256" key="6">
    <source>
        <dbReference type="ARBA" id="ARBA00023002"/>
    </source>
</evidence>
<evidence type="ECO:0000256" key="5">
    <source>
        <dbReference type="ARBA" id="ARBA00022833"/>
    </source>
</evidence>
<evidence type="ECO:0000256" key="1">
    <source>
        <dbReference type="ARBA" id="ARBA00001947"/>
    </source>
</evidence>
<keyword evidence="6" id="KW-0560">Oxidoreductase</keyword>
<dbReference type="SMART" id="SM00829">
    <property type="entry name" value="PKS_ER"/>
    <property type="match status" value="1"/>
</dbReference>
<sequence>MRAAVMTAPDTPLTIEDRPVPEPGPGELLIRVVACGMCHSEVVQWHGHHVFGRFPVVPGHEISGVVEALGRDVDFPAVGTRVGVPFLYDSCGHCDMCVRGDQILCRDKRATGLSVDGGYAEYVIVKAGYATPIPDGLDPVAAAPLMCAGITGFNGLRQGGVRPGSKVAVLGTGGVGTMAIRFATAMGARVAVVSRGRHSEDEAKRLGAELFVATDEQDPAEALRAWDGGADLVLNTTPANAAAEAALGGIAPDGTLLMLGYGQAPLSIPPVVLVVNRIRVMGMPSGSPHDLRDTLAFAAAHGIVPESTPIPLEEAPATLAAMADGTARGRHVIAFP</sequence>
<dbReference type="EMBL" id="BAAAZG010000019">
    <property type="protein sequence ID" value="GAA4074461.1"/>
    <property type="molecule type" value="Genomic_DNA"/>
</dbReference>
<dbReference type="PROSITE" id="PS00059">
    <property type="entry name" value="ADH_ZINC"/>
    <property type="match status" value="1"/>
</dbReference>
<comment type="cofactor">
    <cofactor evidence="1 7">
        <name>Zn(2+)</name>
        <dbReference type="ChEBI" id="CHEBI:29105"/>
    </cofactor>
</comment>